<evidence type="ECO:0000313" key="2">
    <source>
        <dbReference type="Proteomes" id="UP000595437"/>
    </source>
</evidence>
<name>A0A7T8JUK4_CALRO</name>
<proteinExistence type="predicted"/>
<keyword evidence="2" id="KW-1185">Reference proteome</keyword>
<protein>
    <submittedName>
        <fullName evidence="1">Uncharacterized protein</fullName>
    </submittedName>
</protein>
<sequence length="101" mass="11514">MPGKHPLASYQRQTDKVYAICAAAFTHPQSLYQHISLTHSLELASFKAQFPQRYKARPTYSSDDYRKIKSLELLLAKRKPAESQTYMNAGLPSLRFTPLTP</sequence>
<dbReference type="EMBL" id="CP045907">
    <property type="protein sequence ID" value="QQP35742.1"/>
    <property type="molecule type" value="Genomic_DNA"/>
</dbReference>
<dbReference type="Proteomes" id="UP000595437">
    <property type="component" value="Chromosome 18"/>
</dbReference>
<reference evidence="2" key="1">
    <citation type="submission" date="2021-01" db="EMBL/GenBank/DDBJ databases">
        <title>Caligus Genome Assembly.</title>
        <authorList>
            <person name="Gallardo-Escarate C."/>
        </authorList>
    </citation>
    <scope>NUCLEOTIDE SEQUENCE [LARGE SCALE GENOMIC DNA]</scope>
</reference>
<evidence type="ECO:0000313" key="1">
    <source>
        <dbReference type="EMBL" id="QQP35742.1"/>
    </source>
</evidence>
<accession>A0A7T8JUK4</accession>
<gene>
    <name evidence="1" type="ORF">FKW44_024049</name>
</gene>
<dbReference type="AlphaFoldDB" id="A0A7T8JUK4"/>
<organism evidence="1 2">
    <name type="scientific">Caligus rogercresseyi</name>
    <name type="common">Sea louse</name>
    <dbReference type="NCBI Taxonomy" id="217165"/>
    <lineage>
        <taxon>Eukaryota</taxon>
        <taxon>Metazoa</taxon>
        <taxon>Ecdysozoa</taxon>
        <taxon>Arthropoda</taxon>
        <taxon>Crustacea</taxon>
        <taxon>Multicrustacea</taxon>
        <taxon>Hexanauplia</taxon>
        <taxon>Copepoda</taxon>
        <taxon>Siphonostomatoida</taxon>
        <taxon>Caligidae</taxon>
        <taxon>Caligus</taxon>
    </lineage>
</organism>